<evidence type="ECO:0000313" key="3">
    <source>
        <dbReference type="EMBL" id="MST48656.1"/>
    </source>
</evidence>
<dbReference type="Pfam" id="PF13173">
    <property type="entry name" value="AAA_14"/>
    <property type="match status" value="1"/>
</dbReference>
<evidence type="ECO:0000313" key="4">
    <source>
        <dbReference type="Proteomes" id="UP000442535"/>
    </source>
</evidence>
<dbReference type="InterPro" id="IPR041682">
    <property type="entry name" value="AAA_14"/>
</dbReference>
<dbReference type="GO" id="GO:0005524">
    <property type="term" value="F:ATP binding"/>
    <property type="evidence" value="ECO:0007669"/>
    <property type="project" value="UniProtKB-KW"/>
</dbReference>
<dbReference type="SUPFAM" id="SSF52540">
    <property type="entry name" value="P-loop containing nucleoside triphosphate hydrolases"/>
    <property type="match status" value="1"/>
</dbReference>
<dbReference type="AlphaFoldDB" id="A0A7K0JZJ3"/>
<organism evidence="3 4">
    <name type="scientific">Mobiluncus porci</name>
    <dbReference type="NCBI Taxonomy" id="2652278"/>
    <lineage>
        <taxon>Bacteria</taxon>
        <taxon>Bacillati</taxon>
        <taxon>Actinomycetota</taxon>
        <taxon>Actinomycetes</taxon>
        <taxon>Actinomycetales</taxon>
        <taxon>Actinomycetaceae</taxon>
        <taxon>Mobiluncus</taxon>
    </lineage>
</organism>
<feature type="domain" description="AAA" evidence="1">
    <location>
        <begin position="25"/>
        <end position="163"/>
    </location>
</feature>
<keyword evidence="3" id="KW-0067">ATP-binding</keyword>
<dbReference type="InterPro" id="IPR027417">
    <property type="entry name" value="P-loop_NTPase"/>
</dbReference>
<name>A0A7K0JZJ3_9ACTO</name>
<evidence type="ECO:0000259" key="1">
    <source>
        <dbReference type="Pfam" id="PF13173"/>
    </source>
</evidence>
<keyword evidence="3" id="KW-0547">Nucleotide-binding</keyword>
<dbReference type="InterPro" id="IPR025420">
    <property type="entry name" value="DUF4143"/>
</dbReference>
<evidence type="ECO:0000259" key="2">
    <source>
        <dbReference type="Pfam" id="PF13635"/>
    </source>
</evidence>
<protein>
    <submittedName>
        <fullName evidence="3">ATP-binding protein</fullName>
    </submittedName>
</protein>
<accession>A0A7K0JZJ3</accession>
<dbReference type="Proteomes" id="UP000442535">
    <property type="component" value="Unassembled WGS sequence"/>
</dbReference>
<sequence length="411" mass="45456">MAMFQRNMVSEIRERMREVGNPLLQVIVGPRQTGKSTMLTQALEEINLPYLFVSSDDAEIPSRQWLETQWQQARHLATSNTDSGAKTSSKKTPPSALLVVDEIQKVPKWSSAVKALWDEDQVTGVNLKVFLSGSSSLLIQSGLEESLMGRFELLRSTHWSFAECREAFGFDLDDFLFFGGFPGAARFVKDEARWRDYLRNSIIEPTIAMDAFAVAEIRKPALLRALFSLGARFSSQELSYTKMLGQLHDAGNTTTLASYLDTLGKVGMLAGLSKYHPSVLTSRKSSPRLMVFDTALMTATSTASKKAFLADSEARGHLVESAVGASLLARGPVEGFEIFWWREGNAEVDFVLRRDEDLVALEVKSGRQKPRGGMDAFLRLYPEARRLVVGGGGRGAVDLEAFLAGQVPLFD</sequence>
<dbReference type="PANTHER" id="PTHR43566:SF1">
    <property type="entry name" value="AAA+ ATPASE DOMAIN-CONTAINING PROTEIN"/>
    <property type="match status" value="1"/>
</dbReference>
<dbReference type="PANTHER" id="PTHR43566">
    <property type="entry name" value="CONSERVED PROTEIN"/>
    <property type="match status" value="1"/>
</dbReference>
<reference evidence="3 4" key="1">
    <citation type="submission" date="2019-08" db="EMBL/GenBank/DDBJ databases">
        <title>In-depth cultivation of the pig gut microbiome towards novel bacterial diversity and tailored functional studies.</title>
        <authorList>
            <person name="Wylensek D."/>
            <person name="Hitch T.C.A."/>
            <person name="Clavel T."/>
        </authorList>
    </citation>
    <scope>NUCLEOTIDE SEQUENCE [LARGE SCALE GENOMIC DNA]</scope>
    <source>
        <strain evidence="3 4">RF-GAM-744-WT-7</strain>
    </source>
</reference>
<gene>
    <name evidence="3" type="ORF">FYJ63_00005</name>
</gene>
<comment type="caution">
    <text evidence="3">The sequence shown here is derived from an EMBL/GenBank/DDBJ whole genome shotgun (WGS) entry which is preliminary data.</text>
</comment>
<proteinExistence type="predicted"/>
<keyword evidence="4" id="KW-1185">Reference proteome</keyword>
<dbReference type="EMBL" id="VUMY01000001">
    <property type="protein sequence ID" value="MST48656.1"/>
    <property type="molecule type" value="Genomic_DNA"/>
</dbReference>
<feature type="domain" description="DUF4143" evidence="2">
    <location>
        <begin position="210"/>
        <end position="366"/>
    </location>
</feature>
<dbReference type="Pfam" id="PF13635">
    <property type="entry name" value="DUF4143"/>
    <property type="match status" value="1"/>
</dbReference>